<evidence type="ECO:0000313" key="5">
    <source>
        <dbReference type="Proteomes" id="UP000231343"/>
    </source>
</evidence>
<dbReference type="PANTHER" id="PTHR37478">
    <property type="match status" value="1"/>
</dbReference>
<dbReference type="Proteomes" id="UP000231343">
    <property type="component" value="Unassembled WGS sequence"/>
</dbReference>
<protein>
    <recommendedName>
        <fullName evidence="2">UPF0251 protein COT42_04320</fullName>
    </recommendedName>
</protein>
<evidence type="ECO:0000313" key="4">
    <source>
        <dbReference type="EMBL" id="PIS29824.1"/>
    </source>
</evidence>
<dbReference type="Gene3D" id="1.10.10.10">
    <property type="entry name" value="Winged helix-like DNA-binding domain superfamily/Winged helix DNA-binding domain"/>
    <property type="match status" value="1"/>
</dbReference>
<comment type="caution">
    <text evidence="4">The sequence shown here is derived from an EMBL/GenBank/DDBJ whole genome shotgun (WGS) entry which is preliminary data.</text>
</comment>
<name>A0A2H0XY05_UNCSA</name>
<evidence type="ECO:0000256" key="2">
    <source>
        <dbReference type="HAMAP-Rule" id="MF_00674"/>
    </source>
</evidence>
<sequence length="121" mass="13808">MTPQPRRFRFCQPYDGVSFYKPAGIPMSGLEITDLGEDELEAMRLCDLEDLDQEEAAKRMSISRGTVQRLLYSGRKKIIDAFVTTKAIKVSGGKHILPLPPVQGPRWGQRMRNRNRFGRGR</sequence>
<feature type="region of interest" description="Disordered" evidence="3">
    <location>
        <begin position="101"/>
        <end position="121"/>
    </location>
</feature>
<dbReference type="InterPro" id="IPR002852">
    <property type="entry name" value="UPF0251"/>
</dbReference>
<dbReference type="Pfam" id="PF02001">
    <property type="entry name" value="DUF134"/>
    <property type="match status" value="1"/>
</dbReference>
<dbReference type="EMBL" id="PEYM01000071">
    <property type="protein sequence ID" value="PIS29824.1"/>
    <property type="molecule type" value="Genomic_DNA"/>
</dbReference>
<comment type="similarity">
    <text evidence="1 2">Belongs to the UPF0251 family.</text>
</comment>
<evidence type="ECO:0000256" key="3">
    <source>
        <dbReference type="SAM" id="MobiDB-lite"/>
    </source>
</evidence>
<dbReference type="PANTHER" id="PTHR37478:SF2">
    <property type="entry name" value="UPF0251 PROTEIN TK0562"/>
    <property type="match status" value="1"/>
</dbReference>
<dbReference type="InterPro" id="IPR036388">
    <property type="entry name" value="WH-like_DNA-bd_sf"/>
</dbReference>
<dbReference type="SUPFAM" id="SSF88659">
    <property type="entry name" value="Sigma3 and sigma4 domains of RNA polymerase sigma factors"/>
    <property type="match status" value="1"/>
</dbReference>
<proteinExistence type="inferred from homology"/>
<feature type="compositionally biased region" description="Basic residues" evidence="3">
    <location>
        <begin position="109"/>
        <end position="121"/>
    </location>
</feature>
<reference evidence="4 5" key="1">
    <citation type="submission" date="2017-09" db="EMBL/GenBank/DDBJ databases">
        <title>Depth-based differentiation of microbial function through sediment-hosted aquifers and enrichment of novel symbionts in the deep terrestrial subsurface.</title>
        <authorList>
            <person name="Probst A.J."/>
            <person name="Ladd B."/>
            <person name="Jarett J.K."/>
            <person name="Geller-Mcgrath D.E."/>
            <person name="Sieber C.M."/>
            <person name="Emerson J.B."/>
            <person name="Anantharaman K."/>
            <person name="Thomas B.C."/>
            <person name="Malmstrom R."/>
            <person name="Stieglmeier M."/>
            <person name="Klingl A."/>
            <person name="Woyke T."/>
            <person name="Ryan C.M."/>
            <person name="Banfield J.F."/>
        </authorList>
    </citation>
    <scope>NUCLEOTIDE SEQUENCE [LARGE SCALE GENOMIC DNA]</scope>
    <source>
        <strain evidence="4">CG08_land_8_20_14_0_20_45_16</strain>
    </source>
</reference>
<evidence type="ECO:0000256" key="1">
    <source>
        <dbReference type="ARBA" id="ARBA00009350"/>
    </source>
</evidence>
<dbReference type="AlphaFoldDB" id="A0A2H0XY05"/>
<accession>A0A2H0XY05</accession>
<organism evidence="4 5">
    <name type="scientific">Candidatus Saganbacteria bacterium CG08_land_8_20_14_0_20_45_16</name>
    <dbReference type="NCBI Taxonomy" id="2014293"/>
    <lineage>
        <taxon>Bacteria</taxon>
        <taxon>Bacillati</taxon>
        <taxon>Saganbacteria</taxon>
    </lineage>
</organism>
<dbReference type="InterPro" id="IPR013324">
    <property type="entry name" value="RNA_pol_sigma_r3/r4-like"/>
</dbReference>
<gene>
    <name evidence="4" type="ORF">COT42_04320</name>
</gene>
<dbReference type="HAMAP" id="MF_00674">
    <property type="entry name" value="UPF0251"/>
    <property type="match status" value="1"/>
</dbReference>